<comment type="caution">
    <text evidence="3">The sequence shown here is derived from an EMBL/GenBank/DDBJ whole genome shotgun (WGS) entry which is preliminary data.</text>
</comment>
<protein>
    <submittedName>
        <fullName evidence="3">Uncharacterized protein</fullName>
    </submittedName>
</protein>
<feature type="transmembrane region" description="Helical" evidence="2">
    <location>
        <begin position="20"/>
        <end position="40"/>
    </location>
</feature>
<dbReference type="STRING" id="432608.A6V39_00605"/>
<sequence length="416" mass="46845">MQLRFTPPLVVRTFGANFNQGLFATFTCLATIGTCSAVIFNSSQAQQSLGNAFDPLKKAFEASILSSGLINLGNTFKSWGESIFNSKDEFIDWLGRYFDVNGLKSGVAELYGKLKVWVEIVYNWFATKFLKFIENIPQMVKDWKKLRLSLFKWGTFLGGGGGSALWAMFGTGDNWDKLGELMGHPNFEDMMNDFNKLVQDNEEAFKDMGSEGIQDILQKYLDNPEEAQKAAKELLEEQEKKKEENKKDSEKKEEEKSDELSTQEISEKFNPQKGGNPETPGQVFSNMVQHSLKGLVDLPYSLFGVSSNLIKEKAEAGMKEYLANIENDVKTRKNKSSEVKKQFLDILSNEEERKQFIDALAKAAMKAYQGITNKKPDIETLTDEFVKGLEGSVTEICKDENNCESVDLSETLKKQG</sequence>
<keyword evidence="2" id="KW-0812">Transmembrane</keyword>
<feature type="transmembrane region" description="Helical" evidence="2">
    <location>
        <begin position="150"/>
        <end position="169"/>
    </location>
</feature>
<proteinExistence type="predicted"/>
<organism evidence="3 4">
    <name type="scientific">Candidatus Mycoplasma haematobovis</name>
    <dbReference type="NCBI Taxonomy" id="432608"/>
    <lineage>
        <taxon>Bacteria</taxon>
        <taxon>Bacillati</taxon>
        <taxon>Mycoplasmatota</taxon>
        <taxon>Mollicutes</taxon>
        <taxon>Mycoplasmataceae</taxon>
        <taxon>Mycoplasma</taxon>
    </lineage>
</organism>
<reference evidence="4" key="1">
    <citation type="submission" date="2016-04" db="EMBL/GenBank/DDBJ databases">
        <authorList>
            <person name="Quiroz-Castaneda R.E."/>
            <person name="Martinez-Ocampo F."/>
        </authorList>
    </citation>
    <scope>NUCLEOTIDE SEQUENCE [LARGE SCALE GENOMIC DNA]</scope>
    <source>
        <strain evidence="4">INIFAP01</strain>
    </source>
</reference>
<feature type="region of interest" description="Disordered" evidence="1">
    <location>
        <begin position="237"/>
        <end position="283"/>
    </location>
</feature>
<gene>
    <name evidence="3" type="ORF">A6V39_00605</name>
</gene>
<keyword evidence="2" id="KW-0472">Membrane</keyword>
<dbReference type="RefSeq" id="WP_187149786.1">
    <property type="nucleotide sequence ID" value="NZ_LWUJ01000010.1"/>
</dbReference>
<dbReference type="EMBL" id="LWUJ01000010">
    <property type="protein sequence ID" value="OAL10551.1"/>
    <property type="molecule type" value="Genomic_DNA"/>
</dbReference>
<name>A0A1A9QEW6_9MOLU</name>
<accession>A0A1A9QEW6</accession>
<dbReference type="Proteomes" id="UP000077623">
    <property type="component" value="Unassembled WGS sequence"/>
</dbReference>
<evidence type="ECO:0000256" key="1">
    <source>
        <dbReference type="SAM" id="MobiDB-lite"/>
    </source>
</evidence>
<evidence type="ECO:0000256" key="2">
    <source>
        <dbReference type="SAM" id="Phobius"/>
    </source>
</evidence>
<dbReference type="AlphaFoldDB" id="A0A1A9QEW6"/>
<feature type="compositionally biased region" description="Basic and acidic residues" evidence="1">
    <location>
        <begin position="237"/>
        <end position="259"/>
    </location>
</feature>
<evidence type="ECO:0000313" key="4">
    <source>
        <dbReference type="Proteomes" id="UP000077623"/>
    </source>
</evidence>
<keyword evidence="2" id="KW-1133">Transmembrane helix</keyword>
<keyword evidence="4" id="KW-1185">Reference proteome</keyword>
<evidence type="ECO:0000313" key="3">
    <source>
        <dbReference type="EMBL" id="OAL10551.1"/>
    </source>
</evidence>